<feature type="compositionally biased region" description="Low complexity" evidence="1">
    <location>
        <begin position="382"/>
        <end position="391"/>
    </location>
</feature>
<evidence type="ECO:0000313" key="2">
    <source>
        <dbReference type="EMBL" id="KAK8064139.1"/>
    </source>
</evidence>
<evidence type="ECO:0000256" key="1">
    <source>
        <dbReference type="SAM" id="MobiDB-lite"/>
    </source>
</evidence>
<reference evidence="2 3" key="1">
    <citation type="submission" date="2023-01" db="EMBL/GenBank/DDBJ databases">
        <title>Analysis of 21 Apiospora genomes using comparative genomics revels a genus with tremendous synthesis potential of carbohydrate active enzymes and secondary metabolites.</title>
        <authorList>
            <person name="Sorensen T."/>
        </authorList>
    </citation>
    <scope>NUCLEOTIDE SEQUENCE [LARGE SCALE GENOMIC DNA]</scope>
    <source>
        <strain evidence="2 3">CBS 83171</strain>
    </source>
</reference>
<accession>A0ABR1UYX2</accession>
<feature type="compositionally biased region" description="Basic residues" evidence="1">
    <location>
        <begin position="457"/>
        <end position="477"/>
    </location>
</feature>
<feature type="region of interest" description="Disordered" evidence="1">
    <location>
        <begin position="451"/>
        <end position="477"/>
    </location>
</feature>
<dbReference type="EMBL" id="JAQQWM010000005">
    <property type="protein sequence ID" value="KAK8064139.1"/>
    <property type="molecule type" value="Genomic_DNA"/>
</dbReference>
<name>A0ABR1UYX2_9PEZI</name>
<sequence length="539" mass="57460">MRLSLATTVPLLGYAIADGLSASEARPRGLFTAAPPRQTGSLPMTRRSRVQASSSSSDHRPEGKNTQDQQQVPFVFCPEDFGSPPKECDACGGDSLRHGVCNNLLISGPQSDWCLSDGIGCSGYYCQCTHEGREHNPLVALTTVVDGQTGTVTYEPVTLSKYAQLRASTTVTLTEVATSTQSGGSIAETVLAVVFPGGLAWLAMSESGGAAAIVALHPPNDPPQESKEDDETCKPEPECKDCGGSMNLVQLCRSGNKEGCPCDEKQNCPHDPMKCSDQTCGGDDGQGQCNGSGETKGCHCCPDQEPDCTAQECGGSLDAVCSLDKLKQCRCYLVMSGDTSPPQRDPQDPSPAEVTSIAQDVFTAIWHADPQSVPGWRNPKPTKTSGSSSPWSCTVTTNTDTTFFPTLNCYCDCGGGQLAGLKWATAGTRTSSFCQTATVAIPLGFTPITKSYCTGTPRRRRRPSPRPSRRASPRRPRTLVAQNRTIATLLDATRTIQGQAARGTWTRLTSFASVTNKRSGCGWDGIRDVGFARKARRFC</sequence>
<keyword evidence="3" id="KW-1185">Reference proteome</keyword>
<gene>
    <name evidence="2" type="ORF">PG996_008791</name>
</gene>
<proteinExistence type="predicted"/>
<feature type="region of interest" description="Disordered" evidence="1">
    <location>
        <begin position="370"/>
        <end position="391"/>
    </location>
</feature>
<comment type="caution">
    <text evidence="2">The sequence shown here is derived from an EMBL/GenBank/DDBJ whole genome shotgun (WGS) entry which is preliminary data.</text>
</comment>
<evidence type="ECO:0000313" key="3">
    <source>
        <dbReference type="Proteomes" id="UP001446871"/>
    </source>
</evidence>
<organism evidence="2 3">
    <name type="scientific">Apiospora saccharicola</name>
    <dbReference type="NCBI Taxonomy" id="335842"/>
    <lineage>
        <taxon>Eukaryota</taxon>
        <taxon>Fungi</taxon>
        <taxon>Dikarya</taxon>
        <taxon>Ascomycota</taxon>
        <taxon>Pezizomycotina</taxon>
        <taxon>Sordariomycetes</taxon>
        <taxon>Xylariomycetidae</taxon>
        <taxon>Amphisphaeriales</taxon>
        <taxon>Apiosporaceae</taxon>
        <taxon>Apiospora</taxon>
    </lineage>
</organism>
<feature type="region of interest" description="Disordered" evidence="1">
    <location>
        <begin position="27"/>
        <end position="69"/>
    </location>
</feature>
<protein>
    <submittedName>
        <fullName evidence="2">Uncharacterized protein</fullName>
    </submittedName>
</protein>
<dbReference type="Proteomes" id="UP001446871">
    <property type="component" value="Unassembled WGS sequence"/>
</dbReference>